<keyword evidence="2" id="KW-0560">Oxidoreductase</keyword>
<dbReference type="eggNOG" id="COG1853">
    <property type="taxonomic scope" value="Bacteria"/>
</dbReference>
<reference evidence="4 5" key="1">
    <citation type="submission" date="2016-10" db="EMBL/GenBank/DDBJ databases">
        <authorList>
            <person name="de Groot N.N."/>
        </authorList>
    </citation>
    <scope>NUCLEOTIDE SEQUENCE [LARGE SCALE GENOMIC DNA]</scope>
    <source>
        <strain evidence="4 5">DSM 45434</strain>
    </source>
</reference>
<gene>
    <name evidence="4" type="ORF">SAMN04488539_2198</name>
</gene>
<keyword evidence="5" id="KW-1185">Reference proteome</keyword>
<sequence>MTTSTPAPTRTAVDLADTRALRAALALAPTPLTTAGALVDGHPAGMIIGSFVGHSLEPALVSVSIQKTSTTWPLLRRAPLIGLSILSEANREAVANFSRPSAERFNGLEFETDGSAILLPGAAFNATARLVEEIDVGDHILAIAQIERAHTTTTDDGESHRPLVFHRSAVTTTI</sequence>
<comment type="similarity">
    <text evidence="1">Belongs to the non-flavoprotein flavin reductase family.</text>
</comment>
<dbReference type="SMART" id="SM00903">
    <property type="entry name" value="Flavin_Reduct"/>
    <property type="match status" value="1"/>
</dbReference>
<proteinExistence type="inferred from homology"/>
<evidence type="ECO:0000313" key="4">
    <source>
        <dbReference type="EMBL" id="SDS69948.1"/>
    </source>
</evidence>
<dbReference type="Pfam" id="PF01613">
    <property type="entry name" value="Flavin_Reduct"/>
    <property type="match status" value="1"/>
</dbReference>
<protein>
    <submittedName>
        <fullName evidence="4">NADH-FMN oxidoreductase RutF, flavin reductase (DIM6/NTAB) family</fullName>
    </submittedName>
</protein>
<name>A0A1H1UBY1_9CORY</name>
<dbReference type="AlphaFoldDB" id="A0A1H1UBY1"/>
<evidence type="ECO:0000259" key="3">
    <source>
        <dbReference type="SMART" id="SM00903"/>
    </source>
</evidence>
<organism evidence="4 5">
    <name type="scientific">Corynebacterium timonense</name>
    <dbReference type="NCBI Taxonomy" id="441500"/>
    <lineage>
        <taxon>Bacteria</taxon>
        <taxon>Bacillati</taxon>
        <taxon>Actinomycetota</taxon>
        <taxon>Actinomycetes</taxon>
        <taxon>Mycobacteriales</taxon>
        <taxon>Corynebacteriaceae</taxon>
        <taxon>Corynebacterium</taxon>
    </lineage>
</organism>
<dbReference type="SUPFAM" id="SSF50475">
    <property type="entry name" value="FMN-binding split barrel"/>
    <property type="match status" value="1"/>
</dbReference>
<dbReference type="InterPro" id="IPR050268">
    <property type="entry name" value="NADH-dep_flavin_reductase"/>
</dbReference>
<dbReference type="STRING" id="1203190.GCA_000312345_00738"/>
<dbReference type="RefSeq" id="WP_019193588.1">
    <property type="nucleotide sequence ID" value="NZ_LT629765.1"/>
</dbReference>
<evidence type="ECO:0000256" key="2">
    <source>
        <dbReference type="ARBA" id="ARBA00023002"/>
    </source>
</evidence>
<dbReference type="GO" id="GO:0042602">
    <property type="term" value="F:riboflavin reductase (NADPH) activity"/>
    <property type="evidence" value="ECO:0007669"/>
    <property type="project" value="TreeGrafter"/>
</dbReference>
<evidence type="ECO:0000313" key="5">
    <source>
        <dbReference type="Proteomes" id="UP000182237"/>
    </source>
</evidence>
<dbReference type="Gene3D" id="2.30.110.10">
    <property type="entry name" value="Electron Transport, Fmn-binding Protein, Chain A"/>
    <property type="match status" value="1"/>
</dbReference>
<dbReference type="InterPro" id="IPR012349">
    <property type="entry name" value="Split_barrel_FMN-bd"/>
</dbReference>
<dbReference type="PANTHER" id="PTHR30466:SF11">
    <property type="entry name" value="FLAVIN-DEPENDENT MONOOXYGENASE, REDUCTASE SUBUNIT HSAB"/>
    <property type="match status" value="1"/>
</dbReference>
<dbReference type="EMBL" id="LT629765">
    <property type="protein sequence ID" value="SDS69948.1"/>
    <property type="molecule type" value="Genomic_DNA"/>
</dbReference>
<dbReference type="PANTHER" id="PTHR30466">
    <property type="entry name" value="FLAVIN REDUCTASE"/>
    <property type="match status" value="1"/>
</dbReference>
<dbReference type="Proteomes" id="UP000182237">
    <property type="component" value="Chromosome I"/>
</dbReference>
<feature type="domain" description="Flavin reductase like" evidence="3">
    <location>
        <begin position="25"/>
        <end position="172"/>
    </location>
</feature>
<evidence type="ECO:0000256" key="1">
    <source>
        <dbReference type="ARBA" id="ARBA00008898"/>
    </source>
</evidence>
<dbReference type="GO" id="GO:0010181">
    <property type="term" value="F:FMN binding"/>
    <property type="evidence" value="ECO:0007669"/>
    <property type="project" value="InterPro"/>
</dbReference>
<dbReference type="InterPro" id="IPR002563">
    <property type="entry name" value="Flavin_Rdtase-like_dom"/>
</dbReference>
<accession>A0A1H1UBY1</accession>